<keyword evidence="2" id="KW-1185">Reference proteome</keyword>
<accession>A0A0R3WFN8</accession>
<gene>
    <name evidence="1" type="ORF">TASK_LOCUS9682</name>
</gene>
<evidence type="ECO:0000313" key="1">
    <source>
        <dbReference type="EMBL" id="VDK44861.1"/>
    </source>
</evidence>
<evidence type="ECO:0000313" key="3">
    <source>
        <dbReference type="WBParaSite" id="TASK_0000968101-mRNA-1"/>
    </source>
</evidence>
<dbReference type="STRING" id="60517.A0A0R3WFN8"/>
<dbReference type="AlphaFoldDB" id="A0A0R3WFN8"/>
<protein>
    <submittedName>
        <fullName evidence="3">Exocyst subunit Exo70 family protein</fullName>
    </submittedName>
</protein>
<proteinExistence type="predicted"/>
<dbReference type="Proteomes" id="UP000282613">
    <property type="component" value="Unassembled WGS sequence"/>
</dbReference>
<organism evidence="3">
    <name type="scientific">Taenia asiatica</name>
    <name type="common">Asian tapeworm</name>
    <dbReference type="NCBI Taxonomy" id="60517"/>
    <lineage>
        <taxon>Eukaryota</taxon>
        <taxon>Metazoa</taxon>
        <taxon>Spiralia</taxon>
        <taxon>Lophotrochozoa</taxon>
        <taxon>Platyhelminthes</taxon>
        <taxon>Cestoda</taxon>
        <taxon>Eucestoda</taxon>
        <taxon>Cyclophyllidea</taxon>
        <taxon>Taeniidae</taxon>
        <taxon>Taenia</taxon>
    </lineage>
</organism>
<name>A0A0R3WFN8_TAEAS</name>
<reference evidence="3" key="1">
    <citation type="submission" date="2017-02" db="UniProtKB">
        <authorList>
            <consortium name="WormBaseParasite"/>
        </authorList>
    </citation>
    <scope>IDENTIFICATION</scope>
</reference>
<reference evidence="1 2" key="2">
    <citation type="submission" date="2018-11" db="EMBL/GenBank/DDBJ databases">
        <authorList>
            <consortium name="Pathogen Informatics"/>
        </authorList>
    </citation>
    <scope>NUCLEOTIDE SEQUENCE [LARGE SCALE GENOMIC DNA]</scope>
</reference>
<dbReference type="EMBL" id="UYRS01019355">
    <property type="protein sequence ID" value="VDK44861.1"/>
    <property type="molecule type" value="Genomic_DNA"/>
</dbReference>
<sequence>MQCALRADHVINIEVYCQRTGGSGGIGSASVAGGGGGGGGASTDRHQASVMEKLRVICRLMCADSEVEMESWVKGRNGVLEVLQHWMPEHFARVARYDSGLTFTLPVAACVS</sequence>
<dbReference type="OrthoDB" id="5915976at2759"/>
<evidence type="ECO:0000313" key="2">
    <source>
        <dbReference type="Proteomes" id="UP000282613"/>
    </source>
</evidence>
<dbReference type="WBParaSite" id="TASK_0000968101-mRNA-1">
    <property type="protein sequence ID" value="TASK_0000968101-mRNA-1"/>
    <property type="gene ID" value="TASK_0000968101"/>
</dbReference>